<dbReference type="SUPFAM" id="SSF52833">
    <property type="entry name" value="Thioredoxin-like"/>
    <property type="match status" value="1"/>
</dbReference>
<organism evidence="1 2">
    <name type="scientific">Colletotrichum orchidophilum</name>
    <dbReference type="NCBI Taxonomy" id="1209926"/>
    <lineage>
        <taxon>Eukaryota</taxon>
        <taxon>Fungi</taxon>
        <taxon>Dikarya</taxon>
        <taxon>Ascomycota</taxon>
        <taxon>Pezizomycotina</taxon>
        <taxon>Sordariomycetes</taxon>
        <taxon>Hypocreomycetidae</taxon>
        <taxon>Glomerellales</taxon>
        <taxon>Glomerellaceae</taxon>
        <taxon>Colletotrichum</taxon>
    </lineage>
</organism>
<dbReference type="Pfam" id="PF13848">
    <property type="entry name" value="Thioredoxin_6"/>
    <property type="match status" value="1"/>
</dbReference>
<dbReference type="OrthoDB" id="427280at2759"/>
<name>A0A1G4AXE8_9PEZI</name>
<evidence type="ECO:0000313" key="2">
    <source>
        <dbReference type="Proteomes" id="UP000176998"/>
    </source>
</evidence>
<dbReference type="Proteomes" id="UP000176998">
    <property type="component" value="Unassembled WGS sequence"/>
</dbReference>
<dbReference type="Gene3D" id="3.40.30.10">
    <property type="entry name" value="Glutaredoxin"/>
    <property type="match status" value="1"/>
</dbReference>
<comment type="caution">
    <text evidence="1">The sequence shown here is derived from an EMBL/GenBank/DDBJ whole genome shotgun (WGS) entry which is preliminary data.</text>
</comment>
<keyword evidence="2" id="KW-1185">Reference proteome</keyword>
<dbReference type="AlphaFoldDB" id="A0A1G4AXE8"/>
<reference evidence="1 2" key="1">
    <citation type="submission" date="2016-09" db="EMBL/GenBank/DDBJ databases">
        <authorList>
            <person name="Capua I."/>
            <person name="De Benedictis P."/>
            <person name="Joannis T."/>
            <person name="Lombin L.H."/>
            <person name="Cattoli G."/>
        </authorList>
    </citation>
    <scope>NUCLEOTIDE SEQUENCE [LARGE SCALE GENOMIC DNA]</scope>
    <source>
        <strain evidence="1 2">IMI 309357</strain>
    </source>
</reference>
<protein>
    <submittedName>
        <fullName evidence="1">Uncharacterized protein</fullName>
    </submittedName>
</protein>
<dbReference type="EMBL" id="MJBS01000112">
    <property type="protein sequence ID" value="OHE93785.1"/>
    <property type="molecule type" value="Genomic_DNA"/>
</dbReference>
<dbReference type="GeneID" id="34564048"/>
<dbReference type="RefSeq" id="XP_022470949.1">
    <property type="nucleotide sequence ID" value="XM_022622538.1"/>
</dbReference>
<gene>
    <name evidence="1" type="ORF">CORC01_10911</name>
</gene>
<sequence>MEAPSLDAQAAPMSSQAPDKVIPSFADWKAPPLSFQPLLGFSESVLYAPDDSRDPLAPENFQAAPLNPLDAIPNGFAILKVIGGSPQETINLKVHIEAVSKVSAYFRAVFSSNRGEKLWIIRQNPAHVHDIMSIVHYGHVSLHLGARRDGEHILALCYLAQQYQVIGSVRHVLRALMHVDSTMGDIELWWMFLAAALCHNPEVFRVAARTLLWRYQGPFAKLATVPCPSQGVLFQQLQYQLAFFVENCRNRESFWLREAANMVDPKLWQEMFPYSVKGRSISEQWSYLSQFCQVKVVVVNGYRTLAVDKQNIPNETRGNMISSRLLWMGFWVPLISGTAGQEAPPGPEMRLIACAKPAKEISKHLEAEWEAARSSTEFPMAWIKHCADAPASAYPSIKLLRGDQPAVDFLGPLTSDEILRFVDRARRSSQVPSRVPAEEAESFGNVDAFVCVAHLEPGETALRKAFETVAQKYWAEFTFGVVDGSGTAEARVVCRKGDDTSTHTTTLADGLEAWVLEASRPVIAELTPLNHQRFIDRAWPIVYIFSPSTQVRASIRASLHDFAKKQYASLTPVTVDPNRFPDLPARLGLDPGVDGYPAGAVHQISNGRIYPYPRGKAFTPRELQGWGLDVWQGRVKPWTPLGQKPVEDDTAGGRSSVVGLHRSKVKVRIGGRERDEL</sequence>
<proteinExistence type="predicted"/>
<dbReference type="STRING" id="1209926.A0A1G4AXE8"/>
<accession>A0A1G4AXE8</accession>
<evidence type="ECO:0000313" key="1">
    <source>
        <dbReference type="EMBL" id="OHE93785.1"/>
    </source>
</evidence>
<dbReference type="InterPro" id="IPR036249">
    <property type="entry name" value="Thioredoxin-like_sf"/>
</dbReference>